<dbReference type="GO" id="GO:0016491">
    <property type="term" value="F:oxidoreductase activity"/>
    <property type="evidence" value="ECO:0007669"/>
    <property type="project" value="UniProtKB-KW"/>
</dbReference>
<dbReference type="Gene3D" id="3.40.30.10">
    <property type="entry name" value="Glutaredoxin"/>
    <property type="match status" value="1"/>
</dbReference>
<keyword evidence="5" id="KW-0676">Redox-active center</keyword>
<sequence>MTLSNVARLVGAASFAALLAGCTSGVSLPAMPSMPSLPSLSLGADEAAQADADKPKSERVISAADLAEPGPLGDQVIGKANAPVTIVEYLSLTCANSAKFQAETLPKLKKAYIDKGKVKLVLREYPIGKAAAATAVLSRCLPQKDYFKVVEKLLSTQQTWVAQEVKPDDIYNAVKFTGIKRDKFDECLTNQSINDALVLVKQRGRGFGVSGTPTFFVNGKKLAGAVSFEEMQPVIEAALANPAASAPAAQQPQSQQHVSANPA</sequence>
<evidence type="ECO:0000256" key="3">
    <source>
        <dbReference type="ARBA" id="ARBA00023002"/>
    </source>
</evidence>
<keyword evidence="3" id="KW-0560">Oxidoreductase</keyword>
<dbReference type="PANTHER" id="PTHR13887">
    <property type="entry name" value="GLUTATHIONE S-TRANSFERASE KAPPA"/>
    <property type="match status" value="1"/>
</dbReference>
<reference evidence="8 9" key="1">
    <citation type="submission" date="2020-12" db="EMBL/GenBank/DDBJ databases">
        <title>Revised draft genomes of Rhodomicrobium vannielii ATCC 17100 and Rhodomicrobium udaipurense JA643.</title>
        <authorList>
            <person name="Conners E.M."/>
            <person name="Davenport E.J."/>
            <person name="Bose A."/>
        </authorList>
    </citation>
    <scope>NUCLEOTIDE SEQUENCE [LARGE SCALE GENOMIC DNA]</scope>
    <source>
        <strain evidence="8 9">JA643</strain>
    </source>
</reference>
<dbReference type="Pfam" id="PF13462">
    <property type="entry name" value="Thioredoxin_4"/>
    <property type="match status" value="1"/>
</dbReference>
<comment type="similarity">
    <text evidence="1">Belongs to the thioredoxin family. DsbA subfamily.</text>
</comment>
<keyword evidence="9" id="KW-1185">Reference proteome</keyword>
<evidence type="ECO:0000313" key="9">
    <source>
        <dbReference type="Proteomes" id="UP000623250"/>
    </source>
</evidence>
<accession>A0A8I1GCQ1</accession>
<evidence type="ECO:0000259" key="7">
    <source>
        <dbReference type="Pfam" id="PF13462"/>
    </source>
</evidence>
<protein>
    <submittedName>
        <fullName evidence="8">DsbA family protein</fullName>
    </submittedName>
</protein>
<dbReference type="EMBL" id="JAEMUK010000080">
    <property type="protein sequence ID" value="MBJ7544653.1"/>
    <property type="molecule type" value="Genomic_DNA"/>
</dbReference>
<comment type="caution">
    <text evidence="8">The sequence shown here is derived from an EMBL/GenBank/DDBJ whole genome shotgun (WGS) entry which is preliminary data.</text>
</comment>
<evidence type="ECO:0000256" key="1">
    <source>
        <dbReference type="ARBA" id="ARBA00005791"/>
    </source>
</evidence>
<dbReference type="PANTHER" id="PTHR13887:SF14">
    <property type="entry name" value="DISULFIDE BOND FORMATION PROTEIN D"/>
    <property type="match status" value="1"/>
</dbReference>
<keyword evidence="2" id="KW-0732">Signal</keyword>
<keyword evidence="4" id="KW-1015">Disulfide bond</keyword>
<dbReference type="InterPro" id="IPR012336">
    <property type="entry name" value="Thioredoxin-like_fold"/>
</dbReference>
<dbReference type="SUPFAM" id="SSF52833">
    <property type="entry name" value="Thioredoxin-like"/>
    <property type="match status" value="1"/>
</dbReference>
<gene>
    <name evidence="8" type="ORF">JDN41_13955</name>
</gene>
<evidence type="ECO:0000256" key="4">
    <source>
        <dbReference type="ARBA" id="ARBA00023157"/>
    </source>
</evidence>
<evidence type="ECO:0000256" key="2">
    <source>
        <dbReference type="ARBA" id="ARBA00022729"/>
    </source>
</evidence>
<dbReference type="AlphaFoldDB" id="A0A8I1GCQ1"/>
<evidence type="ECO:0000256" key="6">
    <source>
        <dbReference type="SAM" id="MobiDB-lite"/>
    </source>
</evidence>
<feature type="domain" description="Thioredoxin-like fold" evidence="7">
    <location>
        <begin position="74"/>
        <end position="236"/>
    </location>
</feature>
<evidence type="ECO:0000313" key="8">
    <source>
        <dbReference type="EMBL" id="MBJ7544653.1"/>
    </source>
</evidence>
<dbReference type="RefSeq" id="WP_052036889.1">
    <property type="nucleotide sequence ID" value="NZ_JAEMUK010000080.1"/>
</dbReference>
<dbReference type="Proteomes" id="UP000623250">
    <property type="component" value="Unassembled WGS sequence"/>
</dbReference>
<organism evidence="8 9">
    <name type="scientific">Rhodomicrobium udaipurense</name>
    <dbReference type="NCBI Taxonomy" id="1202716"/>
    <lineage>
        <taxon>Bacteria</taxon>
        <taxon>Pseudomonadati</taxon>
        <taxon>Pseudomonadota</taxon>
        <taxon>Alphaproteobacteria</taxon>
        <taxon>Hyphomicrobiales</taxon>
        <taxon>Hyphomicrobiaceae</taxon>
        <taxon>Rhodomicrobium</taxon>
    </lineage>
</organism>
<name>A0A8I1GCQ1_9HYPH</name>
<dbReference type="InterPro" id="IPR036249">
    <property type="entry name" value="Thioredoxin-like_sf"/>
</dbReference>
<feature type="region of interest" description="Disordered" evidence="6">
    <location>
        <begin position="244"/>
        <end position="263"/>
    </location>
</feature>
<evidence type="ECO:0000256" key="5">
    <source>
        <dbReference type="ARBA" id="ARBA00023284"/>
    </source>
</evidence>
<proteinExistence type="inferred from homology"/>